<evidence type="ECO:0000256" key="1">
    <source>
        <dbReference type="SAM" id="MobiDB-lite"/>
    </source>
</evidence>
<gene>
    <name evidence="2" type="ORF">PCOR1329_LOCUS57686</name>
</gene>
<sequence length="314" mass="31779">MLCVKALCGRLRRRELAPDAAEPLTTAVPEQTPECGSALAPESARAVVVAAAGAAKGRAGCAAPSSEEASAVAGAAAAVPARTQAAADGTAEEVFGFAAGESAEVWSNTRREWLPCLIRAVFPRQVEADCFTVPPRTVKVESPAGTRYVREGAILQELRKTAGKRRCPPGPAAALGASAPSVEDATASTPKQMPAGEDAAALASKQAPAGTDTTAPTSEEAMAYVSVYSTASTSVGTTAPASERGLATGGAAASAQEQVQVAADFPVPLSRLLTSDEAADEAAAAFAEPPRELQAATPPVARKLAHLLQPGRRG</sequence>
<evidence type="ECO:0000313" key="2">
    <source>
        <dbReference type="EMBL" id="CAK0872137.1"/>
    </source>
</evidence>
<evidence type="ECO:0000313" key="3">
    <source>
        <dbReference type="Proteomes" id="UP001189429"/>
    </source>
</evidence>
<keyword evidence="3" id="KW-1185">Reference proteome</keyword>
<protein>
    <submittedName>
        <fullName evidence="2">Uncharacterized protein</fullName>
    </submittedName>
</protein>
<dbReference type="EMBL" id="CAUYUJ010017137">
    <property type="protein sequence ID" value="CAK0872137.1"/>
    <property type="molecule type" value="Genomic_DNA"/>
</dbReference>
<comment type="caution">
    <text evidence="2">The sequence shown here is derived from an EMBL/GenBank/DDBJ whole genome shotgun (WGS) entry which is preliminary data.</text>
</comment>
<feature type="compositionally biased region" description="Low complexity" evidence="1">
    <location>
        <begin position="172"/>
        <end position="181"/>
    </location>
</feature>
<proteinExistence type="predicted"/>
<feature type="region of interest" description="Disordered" evidence="1">
    <location>
        <begin position="162"/>
        <end position="215"/>
    </location>
</feature>
<dbReference type="Proteomes" id="UP001189429">
    <property type="component" value="Unassembled WGS sequence"/>
</dbReference>
<name>A0ABN9VIP6_9DINO</name>
<reference evidence="2" key="1">
    <citation type="submission" date="2023-10" db="EMBL/GenBank/DDBJ databases">
        <authorList>
            <person name="Chen Y."/>
            <person name="Shah S."/>
            <person name="Dougan E. K."/>
            <person name="Thang M."/>
            <person name="Chan C."/>
        </authorList>
    </citation>
    <scope>NUCLEOTIDE SEQUENCE [LARGE SCALE GENOMIC DNA]</scope>
</reference>
<accession>A0ABN9VIP6</accession>
<organism evidence="2 3">
    <name type="scientific">Prorocentrum cordatum</name>
    <dbReference type="NCBI Taxonomy" id="2364126"/>
    <lineage>
        <taxon>Eukaryota</taxon>
        <taxon>Sar</taxon>
        <taxon>Alveolata</taxon>
        <taxon>Dinophyceae</taxon>
        <taxon>Prorocentrales</taxon>
        <taxon>Prorocentraceae</taxon>
        <taxon>Prorocentrum</taxon>
    </lineage>
</organism>